<dbReference type="InterPro" id="IPR022385">
    <property type="entry name" value="Rhs_assc_core"/>
</dbReference>
<sequence>MSPAKTTRTDYLSGFVYQQDTLQFFPTEEGRVRYEPAHGSTASTYYYDYFIKDHLGNTRVVLTDQTDFSQYMATMEPQNTAQENALFYNIDQTRTTKPQGYPEDETTTPNTAVARLNAREPDRRIGPSIILKVMAGDTIQAAARAYYHQQGTDPDNPSIPAEEMVSSLIAALPGLAGPTDPGHQANALISNQSQGPRFTANDLQQLKQKDTKNLNAQKPRAYLNYVFFDNQLNFVEEGSGVKQVQAEPDELETLSSGQVIAKKSGYVYVYTSNESQQDVFFDNVVVEDLASPMLEETHYYPFGLTMAGISQTRVAKLENKFRYNGKELQNKEFSDESGLDIYTAQFRSLDPQIGRWWQIDPEVETLASLSPYHSNFNNPVNFSDPYGDFPIGPISPFAFFNGIQHIWNKIENKIESIFNHGLYFERNLPEVVITDKRPLYPKYTSSSWHKAENLYRRFTTNGFYLVGNRAISEISQEINTFDNSFTSQIHPLPPDGEIRPYEPDFFDNWSESNNALLQSTYSSVDNLWITLENFNPVKGHIQHLNGSLANNNERVDAFGGATADITTTIIGERLFAELGVLIKARFAVKGGTTVLGHYPEYINLASKINAKRFNIPTKVWEGMTDVQRWAANQKFLDRMILRGDNIRLATPLNRVKPGSYYQKELNYLFEKGYKVSSDGLWLVK</sequence>
<dbReference type="Gene3D" id="2.180.10.10">
    <property type="entry name" value="RHS repeat-associated core"/>
    <property type="match status" value="1"/>
</dbReference>
<accession>A0ABP8FZT9</accession>
<proteinExistence type="predicted"/>
<organism evidence="1 2">
    <name type="scientific">Compostibacter hankyongensis</name>
    <dbReference type="NCBI Taxonomy" id="1007089"/>
    <lineage>
        <taxon>Bacteria</taxon>
        <taxon>Pseudomonadati</taxon>
        <taxon>Bacteroidota</taxon>
        <taxon>Chitinophagia</taxon>
        <taxon>Chitinophagales</taxon>
        <taxon>Chitinophagaceae</taxon>
        <taxon>Compostibacter</taxon>
    </lineage>
</organism>
<evidence type="ECO:0008006" key="3">
    <source>
        <dbReference type="Google" id="ProtNLM"/>
    </source>
</evidence>
<protein>
    <recommendedName>
        <fullName evidence="3">RHS repeat-associated core domain-containing protein</fullName>
    </recommendedName>
</protein>
<gene>
    <name evidence="1" type="ORF">GCM10023143_25160</name>
</gene>
<dbReference type="PANTHER" id="PTHR32305:SF15">
    <property type="entry name" value="PROTEIN RHSA-RELATED"/>
    <property type="match status" value="1"/>
</dbReference>
<dbReference type="InterPro" id="IPR050708">
    <property type="entry name" value="T6SS_VgrG/RHS"/>
</dbReference>
<dbReference type="EMBL" id="BAABFN010000006">
    <property type="protein sequence ID" value="GAA4314351.1"/>
    <property type="molecule type" value="Genomic_DNA"/>
</dbReference>
<dbReference type="NCBIfam" id="TIGR03696">
    <property type="entry name" value="Rhs_assc_core"/>
    <property type="match status" value="1"/>
</dbReference>
<keyword evidence="2" id="KW-1185">Reference proteome</keyword>
<evidence type="ECO:0000313" key="1">
    <source>
        <dbReference type="EMBL" id="GAA4314351.1"/>
    </source>
</evidence>
<dbReference type="Proteomes" id="UP001501207">
    <property type="component" value="Unassembled WGS sequence"/>
</dbReference>
<comment type="caution">
    <text evidence="1">The sequence shown here is derived from an EMBL/GenBank/DDBJ whole genome shotgun (WGS) entry which is preliminary data.</text>
</comment>
<reference evidence="2" key="1">
    <citation type="journal article" date="2019" name="Int. J. Syst. Evol. Microbiol.">
        <title>The Global Catalogue of Microorganisms (GCM) 10K type strain sequencing project: providing services to taxonomists for standard genome sequencing and annotation.</title>
        <authorList>
            <consortium name="The Broad Institute Genomics Platform"/>
            <consortium name="The Broad Institute Genome Sequencing Center for Infectious Disease"/>
            <person name="Wu L."/>
            <person name="Ma J."/>
        </authorList>
    </citation>
    <scope>NUCLEOTIDE SEQUENCE [LARGE SCALE GENOMIC DNA]</scope>
    <source>
        <strain evidence="2">JCM 17664</strain>
    </source>
</reference>
<evidence type="ECO:0000313" key="2">
    <source>
        <dbReference type="Proteomes" id="UP001501207"/>
    </source>
</evidence>
<dbReference type="PANTHER" id="PTHR32305">
    <property type="match status" value="1"/>
</dbReference>
<name>A0ABP8FZT9_9BACT</name>
<dbReference type="RefSeq" id="WP_344979843.1">
    <property type="nucleotide sequence ID" value="NZ_BAABFN010000006.1"/>
</dbReference>